<sequence length="275" mass="30966">MKLNYYIKLLLASIIILVLYLVFDALFLSRNSLGSINLWGVVSAILIVILLGLYVSYSSLRGLKLVLSVFFIYYIIGHFNLLIEAYIFNVTDRAETTKEMFQGLFIVAIFAPLFVLVLNKWEGSSESLRFKGRSVFSWIWRSVLGIFIYLIFYIGAGMILQATYPDLMSFYEGKLPAADVMILTQFPRGLLFVLVAILMLRTLKLPQFKKALIIGLVFSVIGGIAPLIPPSEFMPANIRLVHGIEVGISNFLYGMTLAYLLGQELLNKSDHAPIE</sequence>
<feature type="transmembrane region" description="Helical" evidence="1">
    <location>
        <begin position="9"/>
        <end position="30"/>
    </location>
</feature>
<keyword evidence="1" id="KW-1133">Transmembrane helix</keyword>
<feature type="transmembrane region" description="Helical" evidence="1">
    <location>
        <begin position="138"/>
        <end position="160"/>
    </location>
</feature>
<evidence type="ECO:0000313" key="2">
    <source>
        <dbReference type="EMBL" id="MEL4454870.1"/>
    </source>
</evidence>
<dbReference type="Proteomes" id="UP001474120">
    <property type="component" value="Unassembled WGS sequence"/>
</dbReference>
<proteinExistence type="predicted"/>
<reference evidence="2 3" key="1">
    <citation type="submission" date="2024-04" db="EMBL/GenBank/DDBJ databases">
        <title>whole genome sequencing of Lutimonas vermicola strain IMCC1616.</title>
        <authorList>
            <person name="Bae S.S."/>
        </authorList>
    </citation>
    <scope>NUCLEOTIDE SEQUENCE [LARGE SCALE GENOMIC DNA]</scope>
    <source>
        <strain evidence="2 3">IMCC1616</strain>
    </source>
</reference>
<feature type="transmembrane region" description="Helical" evidence="1">
    <location>
        <begin position="211"/>
        <end position="228"/>
    </location>
</feature>
<accession>A0ABU9L1J2</accession>
<protein>
    <submittedName>
        <fullName evidence="2">Uncharacterized protein</fullName>
    </submittedName>
</protein>
<evidence type="ECO:0000256" key="1">
    <source>
        <dbReference type="SAM" id="Phobius"/>
    </source>
</evidence>
<comment type="caution">
    <text evidence="2">The sequence shown here is derived from an EMBL/GenBank/DDBJ whole genome shotgun (WGS) entry which is preliminary data.</text>
</comment>
<organism evidence="2 3">
    <name type="scientific">Lutimonas vermicola</name>
    <dbReference type="NCBI Taxonomy" id="414288"/>
    <lineage>
        <taxon>Bacteria</taxon>
        <taxon>Pseudomonadati</taxon>
        <taxon>Bacteroidota</taxon>
        <taxon>Flavobacteriia</taxon>
        <taxon>Flavobacteriales</taxon>
        <taxon>Flavobacteriaceae</taxon>
        <taxon>Lutimonas</taxon>
    </lineage>
</organism>
<keyword evidence="1" id="KW-0812">Transmembrane</keyword>
<feature type="transmembrane region" description="Helical" evidence="1">
    <location>
        <begin position="67"/>
        <end position="88"/>
    </location>
</feature>
<name>A0ABU9L1J2_9FLAO</name>
<feature type="transmembrane region" description="Helical" evidence="1">
    <location>
        <begin position="180"/>
        <end position="199"/>
    </location>
</feature>
<keyword evidence="1" id="KW-0472">Membrane</keyword>
<dbReference type="RefSeq" id="WP_342158558.1">
    <property type="nucleotide sequence ID" value="NZ_JBCDNA010000001.1"/>
</dbReference>
<dbReference type="EMBL" id="JBCDNA010000001">
    <property type="protein sequence ID" value="MEL4454870.1"/>
    <property type="molecule type" value="Genomic_DNA"/>
</dbReference>
<keyword evidence="3" id="KW-1185">Reference proteome</keyword>
<feature type="transmembrane region" description="Helical" evidence="1">
    <location>
        <begin position="100"/>
        <end position="118"/>
    </location>
</feature>
<feature type="transmembrane region" description="Helical" evidence="1">
    <location>
        <begin position="240"/>
        <end position="261"/>
    </location>
</feature>
<feature type="transmembrane region" description="Helical" evidence="1">
    <location>
        <begin position="36"/>
        <end position="55"/>
    </location>
</feature>
<gene>
    <name evidence="2" type="ORF">AABB81_03120</name>
</gene>
<evidence type="ECO:0000313" key="3">
    <source>
        <dbReference type="Proteomes" id="UP001474120"/>
    </source>
</evidence>